<accession>A0A8J4A2D3</accession>
<evidence type="ECO:0000313" key="1">
    <source>
        <dbReference type="EMBL" id="GIJ72110.1"/>
    </source>
</evidence>
<organism evidence="1 2">
    <name type="scientific">Virgisporangium ochraceum</name>
    <dbReference type="NCBI Taxonomy" id="65505"/>
    <lineage>
        <taxon>Bacteria</taxon>
        <taxon>Bacillati</taxon>
        <taxon>Actinomycetota</taxon>
        <taxon>Actinomycetes</taxon>
        <taxon>Micromonosporales</taxon>
        <taxon>Micromonosporaceae</taxon>
        <taxon>Virgisporangium</taxon>
    </lineage>
</organism>
<proteinExistence type="predicted"/>
<dbReference type="AlphaFoldDB" id="A0A8J4A2D3"/>
<evidence type="ECO:0000313" key="2">
    <source>
        <dbReference type="Proteomes" id="UP000635606"/>
    </source>
</evidence>
<sequence>MNGAIAGRDATMGPMRIALASTPGSAATPNEDWAGASAWGVAVVLDGLTEADGTGCEHGTPWYVRELGGQLMRLAARPDGSLTEALGGAIALVRDSHGPGCDLTHAGSPGATAAVARWRDAAVEYLVLSDAYVVVDAGTEPAVLTDASMPDRVDGAAPHDTDGFAAVIRERQRLRNRPGGYWVAQSDPSAATQALTGVVADATSVVLLSDGAAALATSLGALSWRELVDLAVTRGPAELIAATREVEARDPHGRVWPRFKVHDDASAVVLHRTTGATARGR</sequence>
<gene>
    <name evidence="1" type="ORF">Voc01_070270</name>
</gene>
<keyword evidence="2" id="KW-1185">Reference proteome</keyword>
<comment type="caution">
    <text evidence="1">The sequence shown here is derived from an EMBL/GenBank/DDBJ whole genome shotgun (WGS) entry which is preliminary data.</text>
</comment>
<dbReference type="EMBL" id="BOPH01000097">
    <property type="protein sequence ID" value="GIJ72110.1"/>
    <property type="molecule type" value="Genomic_DNA"/>
</dbReference>
<reference evidence="1" key="1">
    <citation type="submission" date="2021-01" db="EMBL/GenBank/DDBJ databases">
        <title>Whole genome shotgun sequence of Virgisporangium ochraceum NBRC 16418.</title>
        <authorList>
            <person name="Komaki H."/>
            <person name="Tamura T."/>
        </authorList>
    </citation>
    <scope>NUCLEOTIDE SEQUENCE</scope>
    <source>
        <strain evidence="1">NBRC 16418</strain>
    </source>
</reference>
<name>A0A8J4A2D3_9ACTN</name>
<dbReference type="Proteomes" id="UP000635606">
    <property type="component" value="Unassembled WGS sequence"/>
</dbReference>
<protein>
    <submittedName>
        <fullName evidence="1">Uncharacterized protein</fullName>
    </submittedName>
</protein>